<accession>A0ABV4CBP9</accession>
<keyword evidence="3 9" id="KW-0418">Kinase</keyword>
<feature type="compositionally biased region" description="Low complexity" evidence="6">
    <location>
        <begin position="332"/>
        <end position="344"/>
    </location>
</feature>
<feature type="transmembrane region" description="Helical" evidence="7">
    <location>
        <begin position="429"/>
        <end position="450"/>
    </location>
</feature>
<dbReference type="SMART" id="SM00220">
    <property type="entry name" value="S_TKc"/>
    <property type="match status" value="1"/>
</dbReference>
<organism evidence="9 10">
    <name type="scientific">Saccharopolyspora cebuensis</name>
    <dbReference type="NCBI Taxonomy" id="418759"/>
    <lineage>
        <taxon>Bacteria</taxon>
        <taxon>Bacillati</taxon>
        <taxon>Actinomycetota</taxon>
        <taxon>Actinomycetes</taxon>
        <taxon>Pseudonocardiales</taxon>
        <taxon>Pseudonocardiaceae</taxon>
        <taxon>Saccharopolyspora</taxon>
    </lineage>
</organism>
<dbReference type="InterPro" id="IPR008271">
    <property type="entry name" value="Ser/Thr_kinase_AS"/>
</dbReference>
<name>A0ABV4CBP9_9PSEU</name>
<evidence type="ECO:0000256" key="2">
    <source>
        <dbReference type="ARBA" id="ARBA00022741"/>
    </source>
</evidence>
<keyword evidence="7" id="KW-0472">Membrane</keyword>
<dbReference type="CDD" id="cd14014">
    <property type="entry name" value="STKc_PknB_like"/>
    <property type="match status" value="1"/>
</dbReference>
<dbReference type="RefSeq" id="WP_345367873.1">
    <property type="nucleotide sequence ID" value="NZ_BAABII010000020.1"/>
</dbReference>
<keyword evidence="2 5" id="KW-0547">Nucleotide-binding</keyword>
<dbReference type="Gene3D" id="1.10.510.10">
    <property type="entry name" value="Transferase(Phosphotransferase) domain 1"/>
    <property type="match status" value="1"/>
</dbReference>
<comment type="caution">
    <text evidence="9">The sequence shown here is derived from an EMBL/GenBank/DDBJ whole genome shotgun (WGS) entry which is preliminary data.</text>
</comment>
<evidence type="ECO:0000256" key="1">
    <source>
        <dbReference type="ARBA" id="ARBA00022679"/>
    </source>
</evidence>
<sequence length="590" mass="62327">MQPLLASDPNRVGDYRLLARLGRGAMGGVYLGRSRGGRVVAVKVVRPDLAEDPEFRERFRREADMAGSVGGFWTAAVVGADPDADQPWLATEYVPGPTLHQAVSDHGALPEETVRGLAAGLAEALVAIHRAGLVHRDLKPANVLLGPDGPRVIDFGISRAMTGNALTATGMFLGTPGYFSPEQTSGGEIAQSSDVFSLGAVLVFAATASGPFGNDNTAAMLYRVVHSEPDLAAVPDRLRPLLADCLAKDPTARPRPEQLLDRIGETSPQGAHWLPPVINQVIQQHATELQQTTSAAPPDTAPPQPGSGTRAYTQAGAAPPQPGSGTRSYTQAGAAPVAAGAVAEPAPPRPKSHGDWAAPKPPAPKAPAPKEPKAPEPPAPKSAAPARSGEVARRDPIVPAAPRHTAPAKIAARVRDDVPGPVFVTAGKVAAFLWILCCVLVVAGLNALAAQVSVLPNDLDTIAFQVGSLLLVVSAAWSAVRLLVPKLKLKINPDGLRISRLGLHREIPWSQVRRVGVVGRGSAQYVAVWPVEGAAKPSTRPWHLVRSYHGGYRVYPIGDTGGWWRRRQEIRRVRSALQDHAPALYDSRLS</sequence>
<dbReference type="Proteomes" id="UP001564626">
    <property type="component" value="Unassembled WGS sequence"/>
</dbReference>
<dbReference type="InterPro" id="IPR000719">
    <property type="entry name" value="Prot_kinase_dom"/>
</dbReference>
<keyword evidence="10" id="KW-1185">Reference proteome</keyword>
<dbReference type="InterPro" id="IPR017441">
    <property type="entry name" value="Protein_kinase_ATP_BS"/>
</dbReference>
<dbReference type="PROSITE" id="PS00108">
    <property type="entry name" value="PROTEIN_KINASE_ST"/>
    <property type="match status" value="1"/>
</dbReference>
<feature type="binding site" evidence="5">
    <location>
        <position position="43"/>
    </location>
    <ligand>
        <name>ATP</name>
        <dbReference type="ChEBI" id="CHEBI:30616"/>
    </ligand>
</feature>
<dbReference type="Pfam" id="PF00069">
    <property type="entry name" value="Pkinase"/>
    <property type="match status" value="1"/>
</dbReference>
<feature type="domain" description="Protein kinase" evidence="8">
    <location>
        <begin position="15"/>
        <end position="274"/>
    </location>
</feature>
<gene>
    <name evidence="9" type="ORF">AB8O55_03960</name>
</gene>
<evidence type="ECO:0000256" key="6">
    <source>
        <dbReference type="SAM" id="MobiDB-lite"/>
    </source>
</evidence>
<feature type="region of interest" description="Disordered" evidence="6">
    <location>
        <begin position="289"/>
        <end position="406"/>
    </location>
</feature>
<dbReference type="PANTHER" id="PTHR43289:SF34">
    <property type="entry name" value="SERINE_THREONINE-PROTEIN KINASE YBDM-RELATED"/>
    <property type="match status" value="1"/>
</dbReference>
<evidence type="ECO:0000313" key="10">
    <source>
        <dbReference type="Proteomes" id="UP001564626"/>
    </source>
</evidence>
<dbReference type="PANTHER" id="PTHR43289">
    <property type="entry name" value="MITOGEN-ACTIVATED PROTEIN KINASE KINASE KINASE 20-RELATED"/>
    <property type="match status" value="1"/>
</dbReference>
<protein>
    <submittedName>
        <fullName evidence="9">Serine/threonine-protein kinase</fullName>
        <ecNumber evidence="9">2.7.11.1</ecNumber>
    </submittedName>
</protein>
<evidence type="ECO:0000313" key="9">
    <source>
        <dbReference type="EMBL" id="MEY8038539.1"/>
    </source>
</evidence>
<dbReference type="GO" id="GO:0004674">
    <property type="term" value="F:protein serine/threonine kinase activity"/>
    <property type="evidence" value="ECO:0007669"/>
    <property type="project" value="UniProtKB-EC"/>
</dbReference>
<keyword evidence="1 9" id="KW-0808">Transferase</keyword>
<evidence type="ECO:0000256" key="5">
    <source>
        <dbReference type="PROSITE-ProRule" id="PRU10141"/>
    </source>
</evidence>
<evidence type="ECO:0000256" key="4">
    <source>
        <dbReference type="ARBA" id="ARBA00022840"/>
    </source>
</evidence>
<dbReference type="EC" id="2.7.11.1" evidence="9"/>
<dbReference type="PROSITE" id="PS00107">
    <property type="entry name" value="PROTEIN_KINASE_ATP"/>
    <property type="match status" value="1"/>
</dbReference>
<keyword evidence="7" id="KW-0812">Transmembrane</keyword>
<evidence type="ECO:0000256" key="3">
    <source>
        <dbReference type="ARBA" id="ARBA00022777"/>
    </source>
</evidence>
<reference evidence="9 10" key="1">
    <citation type="submission" date="2024-08" db="EMBL/GenBank/DDBJ databases">
        <title>Genome mining of Saccharopolyspora cebuensis PGLac3 from Nigerian medicinal plant.</title>
        <authorList>
            <person name="Ezeobiora C.E."/>
            <person name="Igbokwe N.H."/>
            <person name="Amin D.H."/>
            <person name="Mendie U.E."/>
        </authorList>
    </citation>
    <scope>NUCLEOTIDE SEQUENCE [LARGE SCALE GENOMIC DNA]</scope>
    <source>
        <strain evidence="9 10">PGLac3</strain>
    </source>
</reference>
<feature type="transmembrane region" description="Helical" evidence="7">
    <location>
        <begin position="462"/>
        <end position="484"/>
    </location>
</feature>
<keyword evidence="7" id="KW-1133">Transmembrane helix</keyword>
<proteinExistence type="predicted"/>
<dbReference type="SUPFAM" id="SSF56112">
    <property type="entry name" value="Protein kinase-like (PK-like)"/>
    <property type="match status" value="1"/>
</dbReference>
<evidence type="ECO:0000256" key="7">
    <source>
        <dbReference type="SAM" id="Phobius"/>
    </source>
</evidence>
<dbReference type="Gene3D" id="3.30.200.20">
    <property type="entry name" value="Phosphorylase Kinase, domain 1"/>
    <property type="match status" value="1"/>
</dbReference>
<dbReference type="PROSITE" id="PS50011">
    <property type="entry name" value="PROTEIN_KINASE_DOM"/>
    <property type="match status" value="1"/>
</dbReference>
<keyword evidence="4 5" id="KW-0067">ATP-binding</keyword>
<evidence type="ECO:0000259" key="8">
    <source>
        <dbReference type="PROSITE" id="PS50011"/>
    </source>
</evidence>
<dbReference type="InterPro" id="IPR011009">
    <property type="entry name" value="Kinase-like_dom_sf"/>
</dbReference>
<dbReference type="EMBL" id="JBGEHV010000004">
    <property type="protein sequence ID" value="MEY8038539.1"/>
    <property type="molecule type" value="Genomic_DNA"/>
</dbReference>